<accession>A0A9J6B668</accession>
<dbReference type="AlphaFoldDB" id="A0A9J6B668"/>
<gene>
    <name evidence="1" type="ORF">H5410_003861</name>
</gene>
<dbReference type="EMBL" id="JACXVP010000001">
    <property type="protein sequence ID" value="KAG5632144.1"/>
    <property type="molecule type" value="Genomic_DNA"/>
</dbReference>
<sequence length="83" mass="9844">MQIISAILKRMNKSISSLNSPSLGFINRLQKWDSRKNKFLYYSQKGIIQDSSLRHITRKISIQEGNKEEMINNYFRTKSRNHI</sequence>
<evidence type="ECO:0000313" key="2">
    <source>
        <dbReference type="Proteomes" id="UP000824120"/>
    </source>
</evidence>
<dbReference type="Proteomes" id="UP000824120">
    <property type="component" value="Chromosome 1"/>
</dbReference>
<reference evidence="1 2" key="1">
    <citation type="submission" date="2020-09" db="EMBL/GenBank/DDBJ databases">
        <title>De no assembly of potato wild relative species, Solanum commersonii.</title>
        <authorList>
            <person name="Cho K."/>
        </authorList>
    </citation>
    <scope>NUCLEOTIDE SEQUENCE [LARGE SCALE GENOMIC DNA]</scope>
    <source>
        <strain evidence="1">LZ3.2</strain>
        <tissue evidence="1">Leaf</tissue>
    </source>
</reference>
<organism evidence="1 2">
    <name type="scientific">Solanum commersonii</name>
    <name type="common">Commerson's wild potato</name>
    <name type="synonym">Commerson's nightshade</name>
    <dbReference type="NCBI Taxonomy" id="4109"/>
    <lineage>
        <taxon>Eukaryota</taxon>
        <taxon>Viridiplantae</taxon>
        <taxon>Streptophyta</taxon>
        <taxon>Embryophyta</taxon>
        <taxon>Tracheophyta</taxon>
        <taxon>Spermatophyta</taxon>
        <taxon>Magnoliopsida</taxon>
        <taxon>eudicotyledons</taxon>
        <taxon>Gunneridae</taxon>
        <taxon>Pentapetalae</taxon>
        <taxon>asterids</taxon>
        <taxon>lamiids</taxon>
        <taxon>Solanales</taxon>
        <taxon>Solanaceae</taxon>
        <taxon>Solanoideae</taxon>
        <taxon>Solaneae</taxon>
        <taxon>Solanum</taxon>
    </lineage>
</organism>
<protein>
    <submittedName>
        <fullName evidence="1">Uncharacterized protein</fullName>
    </submittedName>
</protein>
<keyword evidence="2" id="KW-1185">Reference proteome</keyword>
<comment type="caution">
    <text evidence="1">The sequence shown here is derived from an EMBL/GenBank/DDBJ whole genome shotgun (WGS) entry which is preliminary data.</text>
</comment>
<name>A0A9J6B668_SOLCO</name>
<evidence type="ECO:0000313" key="1">
    <source>
        <dbReference type="EMBL" id="KAG5632144.1"/>
    </source>
</evidence>
<proteinExistence type="predicted"/>